<dbReference type="EMBL" id="CP061800">
    <property type="protein sequence ID" value="QTA93485.1"/>
    <property type="molecule type" value="Genomic_DNA"/>
</dbReference>
<sequence>MSRKAENLSNEEKDADDNEFRGGTETAQAPRGRHIYSGKYAASAGLGGTA</sequence>
<keyword evidence="3" id="KW-1185">Reference proteome</keyword>
<feature type="compositionally biased region" description="Basic and acidic residues" evidence="1">
    <location>
        <begin position="1"/>
        <end position="22"/>
    </location>
</feature>
<protein>
    <submittedName>
        <fullName evidence="2">Uncharacterized protein</fullName>
    </submittedName>
</protein>
<evidence type="ECO:0000313" key="3">
    <source>
        <dbReference type="Proteomes" id="UP000663722"/>
    </source>
</evidence>
<dbReference type="KEGG" id="dmm:dnm_095860"/>
<feature type="region of interest" description="Disordered" evidence="1">
    <location>
        <begin position="1"/>
        <end position="50"/>
    </location>
</feature>
<name>A0A975BXJ0_9BACT</name>
<accession>A0A975BXJ0</accession>
<dbReference type="Proteomes" id="UP000663722">
    <property type="component" value="Chromosome"/>
</dbReference>
<organism evidence="2 3">
    <name type="scientific">Desulfonema magnum</name>
    <dbReference type="NCBI Taxonomy" id="45655"/>
    <lineage>
        <taxon>Bacteria</taxon>
        <taxon>Pseudomonadati</taxon>
        <taxon>Thermodesulfobacteriota</taxon>
        <taxon>Desulfobacteria</taxon>
        <taxon>Desulfobacterales</taxon>
        <taxon>Desulfococcaceae</taxon>
        <taxon>Desulfonema</taxon>
    </lineage>
</organism>
<proteinExistence type="predicted"/>
<evidence type="ECO:0000256" key="1">
    <source>
        <dbReference type="SAM" id="MobiDB-lite"/>
    </source>
</evidence>
<evidence type="ECO:0000313" key="2">
    <source>
        <dbReference type="EMBL" id="QTA93485.1"/>
    </source>
</evidence>
<reference evidence="2" key="1">
    <citation type="journal article" date="2021" name="Microb. Physiol.">
        <title>Proteogenomic Insights into the Physiology of Marine, Sulfate-Reducing, Filamentous Desulfonema limicola and Desulfonema magnum.</title>
        <authorList>
            <person name="Schnaars V."/>
            <person name="Wohlbrand L."/>
            <person name="Scheve S."/>
            <person name="Hinrichs C."/>
            <person name="Reinhardt R."/>
            <person name="Rabus R."/>
        </authorList>
    </citation>
    <scope>NUCLEOTIDE SEQUENCE</scope>
    <source>
        <strain evidence="2">4be13</strain>
    </source>
</reference>
<gene>
    <name evidence="2" type="ORF">dnm_095860</name>
</gene>
<dbReference type="AlphaFoldDB" id="A0A975BXJ0"/>